<gene>
    <name evidence="1" type="ORF">J2S90_001706</name>
    <name evidence="2" type="ORF">J2S93_002247</name>
</gene>
<proteinExistence type="predicted"/>
<dbReference type="EMBL" id="JAUSTF010000004">
    <property type="protein sequence ID" value="MDQ0180820.1"/>
    <property type="molecule type" value="Genomic_DNA"/>
</dbReference>
<dbReference type="RefSeq" id="WP_306960647.1">
    <property type="nucleotide sequence ID" value="NZ_JAUSRG010000003.1"/>
</dbReference>
<protein>
    <submittedName>
        <fullName evidence="1">Uncharacterized protein</fullName>
    </submittedName>
</protein>
<reference evidence="1 3" key="1">
    <citation type="submission" date="2023-07" db="EMBL/GenBank/DDBJ databases">
        <title>Sorghum-associated microbial communities from plants grown in Nebraska, USA.</title>
        <authorList>
            <person name="Schachtman D."/>
        </authorList>
    </citation>
    <scope>NUCLEOTIDE SEQUENCE</scope>
    <source>
        <strain evidence="1">DS1006</strain>
        <strain evidence="2 3">DS1016</strain>
    </source>
</reference>
<organism evidence="1 4">
    <name type="scientific">Arthrobacter bambusae</name>
    <dbReference type="NCBI Taxonomy" id="1338426"/>
    <lineage>
        <taxon>Bacteria</taxon>
        <taxon>Bacillati</taxon>
        <taxon>Actinomycetota</taxon>
        <taxon>Actinomycetes</taxon>
        <taxon>Micrococcales</taxon>
        <taxon>Micrococcaceae</taxon>
        <taxon>Arthrobacter</taxon>
    </lineage>
</organism>
<dbReference type="Proteomes" id="UP001230951">
    <property type="component" value="Unassembled WGS sequence"/>
</dbReference>
<name>A0AAW8D758_9MICC</name>
<evidence type="ECO:0000313" key="2">
    <source>
        <dbReference type="EMBL" id="MDQ0180820.1"/>
    </source>
</evidence>
<sequence length="169" mass="18782">MVNSSSVTDEFRGFNKARSIMWCHEIRARVIERLELTSFLADVFVAAVHVDNTSRADRVYLTGFDSAGRQLSGDTLYIDEPSQHLDIAPEFDHDFTNMAVTPGSELEAAINREYGWVINMRALRAYDLIADRRATQRAVLLAHLPDLMNRGEARGFLFGSSDSGNAGAA</sequence>
<evidence type="ECO:0000313" key="1">
    <source>
        <dbReference type="EMBL" id="MDP9904751.1"/>
    </source>
</evidence>
<dbReference type="AlphaFoldDB" id="A0AAW8D758"/>
<evidence type="ECO:0000313" key="3">
    <source>
        <dbReference type="Proteomes" id="UP001230951"/>
    </source>
</evidence>
<keyword evidence="3" id="KW-1185">Reference proteome</keyword>
<dbReference type="Proteomes" id="UP001242995">
    <property type="component" value="Unassembled WGS sequence"/>
</dbReference>
<comment type="caution">
    <text evidence="1">The sequence shown here is derived from an EMBL/GenBank/DDBJ whole genome shotgun (WGS) entry which is preliminary data.</text>
</comment>
<dbReference type="EMBL" id="JAUSRG010000003">
    <property type="protein sequence ID" value="MDP9904751.1"/>
    <property type="molecule type" value="Genomic_DNA"/>
</dbReference>
<evidence type="ECO:0000313" key="4">
    <source>
        <dbReference type="Proteomes" id="UP001242995"/>
    </source>
</evidence>
<accession>A0AAW8D758</accession>